<feature type="transmembrane region" description="Helical" evidence="8">
    <location>
        <begin position="369"/>
        <end position="388"/>
    </location>
</feature>
<sequence>MWRITLIPLITLSFSLHTLSLTVRIDRLLEKVETCQTFLIHGGLATENLKNDVYTNSQMWRGGYIYFFAPLRHRISGNYSHIALTRKEIRLLTPLFKIHHYKSLRCLYVINYLNSAGNLGGIEPVIAEFEMSKYLILAADQLIIFPSRREVMVGTLGYLYLLWIHQSLTRPPYSAASFELQLYKYVVIISIDTVVKGRIIYLRACYACKTLNLVRIADSKIEHIYRPLSALMQQEMGRFKIIWKFIAGREFTQFSGIVTPLGAKKYLKDFEKIHDIDATLSIISLLIQFTNSTGRVCAEMDDFGMTPCDGRIEEERGKVTNHIKIGIELRDGYYLDWVTTTSTGYDFMTCWSQVESGFRYYVAPFRWEVWLLIGIAGFFSSMVLVLVLRIQNISNVSTSFPVLLLISTFFEETLQIPTVLWKQREFRIVFGLWCVACITLTNGYIGVSITKLSSPLAKYAVSEFADLTKPLCRKDEDQECTQKLFNPLIFAYYVHNLPRFPENRSITMLNPANVSLHHAVRHREFDQSTDFVILPYYPLASAYVENIEENSFFGKLSKHMEFLFDKMQIEFRNLSKFDKTVANLVNPLHLTHPLLPVSPGFEVEHDYDIEKLIVQCGRTVFVQRREIIEKEITYFRRNYDSIHFFKGSETIFSGVLGWGFKTRGEMGQKIVTIFKRGVFESGIFAELEDRRNFAASKARKNITRIVKKLIGYRNKMEGGMSMEGTIHTVFVIAGVLWVLGLIVFTVEIALDCWSRIKILMPCFNLIISVFSEPLNDS</sequence>
<feature type="signal peptide" evidence="9">
    <location>
        <begin position="1"/>
        <end position="20"/>
    </location>
</feature>
<keyword evidence="9" id="KW-0732">Signal</keyword>
<evidence type="ECO:0000256" key="2">
    <source>
        <dbReference type="ARBA" id="ARBA00022475"/>
    </source>
</evidence>
<evidence type="ECO:0000256" key="9">
    <source>
        <dbReference type="SAM" id="SignalP"/>
    </source>
</evidence>
<evidence type="ECO:0000256" key="6">
    <source>
        <dbReference type="ARBA" id="ARBA00023170"/>
    </source>
</evidence>
<comment type="caution">
    <text evidence="10">The sequence shown here is derived from an EMBL/GenBank/DDBJ whole genome shotgun (WGS) entry which is preliminary data.</text>
</comment>
<protein>
    <submittedName>
        <fullName evidence="10">Uncharacterized protein</fullName>
    </submittedName>
</protein>
<keyword evidence="3 8" id="KW-0812">Transmembrane</keyword>
<comment type="subcellular location">
    <subcellularLocation>
        <location evidence="1">Cell membrane</location>
        <topology evidence="1">Multi-pass membrane protein</topology>
    </subcellularLocation>
</comment>
<evidence type="ECO:0000313" key="10">
    <source>
        <dbReference type="EMBL" id="OXA39324.1"/>
    </source>
</evidence>
<evidence type="ECO:0000256" key="7">
    <source>
        <dbReference type="ARBA" id="ARBA00023180"/>
    </source>
</evidence>
<dbReference type="Gene3D" id="1.10.287.70">
    <property type="match status" value="1"/>
</dbReference>
<feature type="transmembrane region" description="Helical" evidence="8">
    <location>
        <begin position="428"/>
        <end position="447"/>
    </location>
</feature>
<keyword evidence="5 8" id="KW-0472">Membrane</keyword>
<organism evidence="10 11">
    <name type="scientific">Folsomia candida</name>
    <name type="common">Springtail</name>
    <dbReference type="NCBI Taxonomy" id="158441"/>
    <lineage>
        <taxon>Eukaryota</taxon>
        <taxon>Metazoa</taxon>
        <taxon>Ecdysozoa</taxon>
        <taxon>Arthropoda</taxon>
        <taxon>Hexapoda</taxon>
        <taxon>Collembola</taxon>
        <taxon>Entomobryomorpha</taxon>
        <taxon>Isotomoidea</taxon>
        <taxon>Isotomidae</taxon>
        <taxon>Proisotominae</taxon>
        <taxon>Folsomia</taxon>
    </lineage>
</organism>
<evidence type="ECO:0000256" key="3">
    <source>
        <dbReference type="ARBA" id="ARBA00022692"/>
    </source>
</evidence>
<accession>A0A226D380</accession>
<gene>
    <name evidence="10" type="ORF">Fcan01_25918</name>
</gene>
<dbReference type="EMBL" id="LNIX01000039">
    <property type="protein sequence ID" value="OXA39324.1"/>
    <property type="molecule type" value="Genomic_DNA"/>
</dbReference>
<feature type="chain" id="PRO_5012081768" evidence="9">
    <location>
        <begin position="21"/>
        <end position="777"/>
    </location>
</feature>
<evidence type="ECO:0000313" key="11">
    <source>
        <dbReference type="Proteomes" id="UP000198287"/>
    </source>
</evidence>
<evidence type="ECO:0000256" key="1">
    <source>
        <dbReference type="ARBA" id="ARBA00004651"/>
    </source>
</evidence>
<dbReference type="Proteomes" id="UP000198287">
    <property type="component" value="Unassembled WGS sequence"/>
</dbReference>
<evidence type="ECO:0000256" key="8">
    <source>
        <dbReference type="SAM" id="Phobius"/>
    </source>
</evidence>
<dbReference type="InterPro" id="IPR052192">
    <property type="entry name" value="Insect_Ionotropic_Sensory_Rcpt"/>
</dbReference>
<evidence type="ECO:0000256" key="5">
    <source>
        <dbReference type="ARBA" id="ARBA00023136"/>
    </source>
</evidence>
<evidence type="ECO:0000256" key="4">
    <source>
        <dbReference type="ARBA" id="ARBA00022989"/>
    </source>
</evidence>
<dbReference type="AlphaFoldDB" id="A0A226D380"/>
<keyword evidence="11" id="KW-1185">Reference proteome</keyword>
<dbReference type="GO" id="GO:0005886">
    <property type="term" value="C:plasma membrane"/>
    <property type="evidence" value="ECO:0007669"/>
    <property type="project" value="UniProtKB-SubCell"/>
</dbReference>
<keyword evidence="2" id="KW-1003">Cell membrane</keyword>
<dbReference type="PANTHER" id="PTHR42643:SF24">
    <property type="entry name" value="IONOTROPIC RECEPTOR 60A"/>
    <property type="match status" value="1"/>
</dbReference>
<proteinExistence type="predicted"/>
<feature type="transmembrane region" description="Helical" evidence="8">
    <location>
        <begin position="729"/>
        <end position="750"/>
    </location>
</feature>
<keyword evidence="6" id="KW-0675">Receptor</keyword>
<name>A0A226D380_FOLCA</name>
<dbReference type="PANTHER" id="PTHR42643">
    <property type="entry name" value="IONOTROPIC RECEPTOR 20A-RELATED"/>
    <property type="match status" value="1"/>
</dbReference>
<keyword evidence="4 8" id="KW-1133">Transmembrane helix</keyword>
<keyword evidence="7" id="KW-0325">Glycoprotein</keyword>
<dbReference type="OrthoDB" id="8299140at2759"/>
<reference evidence="10 11" key="1">
    <citation type="submission" date="2015-12" db="EMBL/GenBank/DDBJ databases">
        <title>The genome of Folsomia candida.</title>
        <authorList>
            <person name="Faddeeva A."/>
            <person name="Derks M.F."/>
            <person name="Anvar Y."/>
            <person name="Smit S."/>
            <person name="Van Straalen N."/>
            <person name="Roelofs D."/>
        </authorList>
    </citation>
    <scope>NUCLEOTIDE SEQUENCE [LARGE SCALE GENOMIC DNA]</scope>
    <source>
        <strain evidence="10 11">VU population</strain>
        <tissue evidence="10">Whole body</tissue>
    </source>
</reference>